<sequence length="543" mass="60679">MDKNFKAINEPILDFEPGSKHREELLKELERQSSRQVEIPVIIHGKEHFTGNTKKCVKPHDHNHILGQSHQAGEKEIKMTIESSMEAWKSWSTTSLEYRASIFRKVADLIAGPYRYKINAAAMLDIGKSIFQAEIDASCELIDFLNFNIEYAHKMHGVFQPFSPPEMDNSLEFRPLEGFVFAIAPFNFFSIGGNLAAAPALLGNTAIWKPASSAIYSSYYIMKLYKEAGLPDGVINFLPGSGAEIGNKVLNHKDLAGIHFTGSTETFRTIWKTVSNNIENYKNYPRLVGETGGKDFCIAHESANIDALVTGMIRGAFEYQGQKCSAMSRAYLPKNQWDEIKEKLVREVATIDVGPPEDLKNFVNAVIDENAFDKIASYVDFANDADDCDVLCGGTYDKSKGYFIQPTVIVTTNPHFKTLEEEIFGPVLTIYVYDNNKWSETLDLIDNTSPYALTGCVFSEDKAIAEEVKSTLKFAAGNFYINDKPTGAVVGQQPFGGSRASGTNDKAGSMLNLLRWTSPRTIKETFEPPVKYQYPFMDEHEDS</sequence>
<dbReference type="GO" id="GO:0009898">
    <property type="term" value="C:cytoplasmic side of plasma membrane"/>
    <property type="evidence" value="ECO:0007669"/>
    <property type="project" value="TreeGrafter"/>
</dbReference>
<evidence type="ECO:0000256" key="4">
    <source>
        <dbReference type="ARBA" id="ARBA00023002"/>
    </source>
</evidence>
<comment type="similarity">
    <text evidence="2">Belongs to the aldehyde dehydrogenase family.</text>
</comment>
<dbReference type="FunFam" id="3.40.309.10:FF:000005">
    <property type="entry name" value="1-pyrroline-5-carboxylate dehydrogenase 1"/>
    <property type="match status" value="1"/>
</dbReference>
<dbReference type="Gene3D" id="3.40.605.10">
    <property type="entry name" value="Aldehyde Dehydrogenase, Chain A, domain 1"/>
    <property type="match status" value="1"/>
</dbReference>
<dbReference type="GO" id="GO:0010133">
    <property type="term" value="P:L-proline catabolic process to L-glutamate"/>
    <property type="evidence" value="ECO:0007669"/>
    <property type="project" value="UniProtKB-UniPathway"/>
</dbReference>
<keyword evidence="5" id="KW-0520">NAD</keyword>
<accession>A0A381QU86</accession>
<dbReference type="InterPro" id="IPR050485">
    <property type="entry name" value="Proline_metab_enzyme"/>
</dbReference>
<organism evidence="10">
    <name type="scientific">marine metagenome</name>
    <dbReference type="NCBI Taxonomy" id="408172"/>
    <lineage>
        <taxon>unclassified sequences</taxon>
        <taxon>metagenomes</taxon>
        <taxon>ecological metagenomes</taxon>
    </lineage>
</organism>
<protein>
    <recommendedName>
        <fullName evidence="7">L-glutamate gamma-semialdehyde dehydrogenase</fullName>
        <ecNumber evidence="3">1.2.1.88</ecNumber>
    </recommendedName>
    <alternativeName>
        <fullName evidence="7">L-glutamate gamma-semialdehyde dehydrogenase</fullName>
    </alternativeName>
</protein>
<dbReference type="PANTHER" id="PTHR42862">
    <property type="entry name" value="DELTA-1-PYRROLINE-5-CARBOXYLATE DEHYDROGENASE 1, ISOFORM A-RELATED"/>
    <property type="match status" value="1"/>
</dbReference>
<dbReference type="EMBL" id="UINC01001510">
    <property type="protein sequence ID" value="SUZ82514.1"/>
    <property type="molecule type" value="Genomic_DNA"/>
</dbReference>
<dbReference type="NCBIfam" id="TIGR01236">
    <property type="entry name" value="D1pyr5carbox1"/>
    <property type="match status" value="1"/>
</dbReference>
<dbReference type="CDD" id="cd07123">
    <property type="entry name" value="ALDH_F4-17_P5CDH"/>
    <property type="match status" value="1"/>
</dbReference>
<dbReference type="InterPro" id="IPR005931">
    <property type="entry name" value="P5CDH/ALDH4A1"/>
</dbReference>
<dbReference type="InterPro" id="IPR015590">
    <property type="entry name" value="Aldehyde_DH_dom"/>
</dbReference>
<dbReference type="Gene3D" id="3.40.309.10">
    <property type="entry name" value="Aldehyde Dehydrogenase, Chain A, domain 2"/>
    <property type="match status" value="1"/>
</dbReference>
<evidence type="ECO:0000313" key="10">
    <source>
        <dbReference type="EMBL" id="SUZ82514.1"/>
    </source>
</evidence>
<dbReference type="InterPro" id="IPR016163">
    <property type="entry name" value="Ald_DH_C"/>
</dbReference>
<dbReference type="PROSITE" id="PS00687">
    <property type="entry name" value="ALDEHYDE_DEHYDR_GLU"/>
    <property type="match status" value="1"/>
</dbReference>
<gene>
    <name evidence="10" type="ORF">METZ01_LOCUS35368</name>
</gene>
<evidence type="ECO:0000259" key="9">
    <source>
        <dbReference type="Pfam" id="PF00171"/>
    </source>
</evidence>
<comment type="pathway">
    <text evidence="1">Amino-acid degradation; L-proline degradation into L-glutamate; L-glutamate from L-proline: step 2/2.</text>
</comment>
<evidence type="ECO:0000256" key="3">
    <source>
        <dbReference type="ARBA" id="ARBA00012884"/>
    </source>
</evidence>
<dbReference type="PANTHER" id="PTHR42862:SF1">
    <property type="entry name" value="DELTA-1-PYRROLINE-5-CARBOXYLATE DEHYDROGENASE 2, ISOFORM A-RELATED"/>
    <property type="match status" value="1"/>
</dbReference>
<dbReference type="InterPro" id="IPR029510">
    <property type="entry name" value="Ald_DH_CS_GLU"/>
</dbReference>
<evidence type="ECO:0000256" key="8">
    <source>
        <dbReference type="ARBA" id="ARBA00048142"/>
    </source>
</evidence>
<evidence type="ECO:0000256" key="2">
    <source>
        <dbReference type="ARBA" id="ARBA00009986"/>
    </source>
</evidence>
<dbReference type="FunFam" id="3.40.605.10:FF:000006">
    <property type="entry name" value="1-pyrroline-5-carboxylate dehydrogenase"/>
    <property type="match status" value="1"/>
</dbReference>
<name>A0A381QU86_9ZZZZ</name>
<dbReference type="GO" id="GO:0003842">
    <property type="term" value="F:L-glutamate gamma-semialdehyde dehydrogenase activity"/>
    <property type="evidence" value="ECO:0007669"/>
    <property type="project" value="UniProtKB-EC"/>
</dbReference>
<dbReference type="UniPathway" id="UPA00261">
    <property type="reaction ID" value="UER00374"/>
</dbReference>
<keyword evidence="6" id="KW-0642">Proline metabolism</keyword>
<dbReference type="InterPro" id="IPR016162">
    <property type="entry name" value="Ald_DH_N"/>
</dbReference>
<dbReference type="InterPro" id="IPR016160">
    <property type="entry name" value="Ald_DH_CS_CYS"/>
</dbReference>
<dbReference type="AlphaFoldDB" id="A0A381QU86"/>
<comment type="catalytic activity">
    <reaction evidence="8">
        <text>L-glutamate 5-semialdehyde + NAD(+) + H2O = L-glutamate + NADH + 2 H(+)</text>
        <dbReference type="Rhea" id="RHEA:30235"/>
        <dbReference type="ChEBI" id="CHEBI:15377"/>
        <dbReference type="ChEBI" id="CHEBI:15378"/>
        <dbReference type="ChEBI" id="CHEBI:29985"/>
        <dbReference type="ChEBI" id="CHEBI:57540"/>
        <dbReference type="ChEBI" id="CHEBI:57945"/>
        <dbReference type="ChEBI" id="CHEBI:58066"/>
        <dbReference type="EC" id="1.2.1.88"/>
    </reaction>
</comment>
<evidence type="ECO:0000256" key="5">
    <source>
        <dbReference type="ARBA" id="ARBA00023027"/>
    </source>
</evidence>
<evidence type="ECO:0000256" key="6">
    <source>
        <dbReference type="ARBA" id="ARBA00023062"/>
    </source>
</evidence>
<dbReference type="PROSITE" id="PS00070">
    <property type="entry name" value="ALDEHYDE_DEHYDR_CYS"/>
    <property type="match status" value="1"/>
</dbReference>
<keyword evidence="4" id="KW-0560">Oxidoreductase</keyword>
<evidence type="ECO:0000256" key="1">
    <source>
        <dbReference type="ARBA" id="ARBA00004786"/>
    </source>
</evidence>
<dbReference type="EC" id="1.2.1.88" evidence="3"/>
<reference evidence="10" key="1">
    <citation type="submission" date="2018-05" db="EMBL/GenBank/DDBJ databases">
        <authorList>
            <person name="Lanie J.A."/>
            <person name="Ng W.-L."/>
            <person name="Kazmierczak K.M."/>
            <person name="Andrzejewski T.M."/>
            <person name="Davidsen T.M."/>
            <person name="Wayne K.J."/>
            <person name="Tettelin H."/>
            <person name="Glass J.I."/>
            <person name="Rusch D."/>
            <person name="Podicherti R."/>
            <person name="Tsui H.-C.T."/>
            <person name="Winkler M.E."/>
        </authorList>
    </citation>
    <scope>NUCLEOTIDE SEQUENCE</scope>
</reference>
<dbReference type="InterPro" id="IPR016161">
    <property type="entry name" value="Ald_DH/histidinol_DH"/>
</dbReference>
<evidence type="ECO:0000256" key="7">
    <source>
        <dbReference type="ARBA" id="ARBA00032259"/>
    </source>
</evidence>
<dbReference type="Pfam" id="PF00171">
    <property type="entry name" value="Aldedh"/>
    <property type="match status" value="1"/>
</dbReference>
<dbReference type="SUPFAM" id="SSF53720">
    <property type="entry name" value="ALDH-like"/>
    <property type="match status" value="1"/>
</dbReference>
<feature type="domain" description="Aldehyde dehydrogenase" evidence="9">
    <location>
        <begin position="52"/>
        <end position="509"/>
    </location>
</feature>
<proteinExistence type="inferred from homology"/>